<dbReference type="SUPFAM" id="SSF52402">
    <property type="entry name" value="Adenine nucleotide alpha hydrolases-like"/>
    <property type="match status" value="1"/>
</dbReference>
<dbReference type="Gene3D" id="3.30.300.10">
    <property type="match status" value="2"/>
</dbReference>
<dbReference type="Pfam" id="PF00117">
    <property type="entry name" value="GATase"/>
    <property type="match status" value="1"/>
</dbReference>
<feature type="binding site" evidence="11">
    <location>
        <begin position="221"/>
        <end position="227"/>
    </location>
    <ligand>
        <name>ATP</name>
        <dbReference type="ChEBI" id="CHEBI:30616"/>
    </ligand>
</feature>
<accession>A0A1G1Y0D5</accession>
<comment type="function">
    <text evidence="1">Catalyzes the synthesis of GMP from XMP.</text>
</comment>
<feature type="domain" description="GMPS ATP-PPase" evidence="12">
    <location>
        <begin position="194"/>
        <end position="390"/>
    </location>
</feature>
<dbReference type="GO" id="GO:0005829">
    <property type="term" value="C:cytosol"/>
    <property type="evidence" value="ECO:0007669"/>
    <property type="project" value="TreeGrafter"/>
</dbReference>
<evidence type="ECO:0000313" key="14">
    <source>
        <dbReference type="Proteomes" id="UP000178432"/>
    </source>
</evidence>
<dbReference type="CDD" id="cd01997">
    <property type="entry name" value="GMP_synthase_C"/>
    <property type="match status" value="1"/>
</dbReference>
<dbReference type="Gene3D" id="3.40.50.880">
    <property type="match status" value="1"/>
</dbReference>
<keyword evidence="8 11" id="KW-0067">ATP-binding</keyword>
<dbReference type="InterPro" id="IPR014729">
    <property type="entry name" value="Rossmann-like_a/b/a_fold"/>
</dbReference>
<dbReference type="InterPro" id="IPR025777">
    <property type="entry name" value="GMPS_ATP_PPase_dom"/>
</dbReference>
<dbReference type="NCBIfam" id="NF000848">
    <property type="entry name" value="PRK00074.1"/>
    <property type="match status" value="1"/>
</dbReference>
<evidence type="ECO:0000256" key="7">
    <source>
        <dbReference type="ARBA" id="ARBA00022755"/>
    </source>
</evidence>
<dbReference type="InterPro" id="IPR029062">
    <property type="entry name" value="Class_I_gatase-like"/>
</dbReference>
<evidence type="ECO:0000256" key="2">
    <source>
        <dbReference type="ARBA" id="ARBA00005153"/>
    </source>
</evidence>
<dbReference type="Proteomes" id="UP000178432">
    <property type="component" value="Unassembled WGS sequence"/>
</dbReference>
<dbReference type="PRINTS" id="PR00099">
    <property type="entry name" value="CPSGATASE"/>
</dbReference>
<dbReference type="UniPathway" id="UPA00189">
    <property type="reaction ID" value="UER00296"/>
</dbReference>
<evidence type="ECO:0000256" key="4">
    <source>
        <dbReference type="ARBA" id="ARBA00022598"/>
    </source>
</evidence>
<dbReference type="PRINTS" id="PR00096">
    <property type="entry name" value="GATASE"/>
</dbReference>
<dbReference type="CDD" id="cd01742">
    <property type="entry name" value="GATase1_GMP_Synthase"/>
    <property type="match status" value="1"/>
</dbReference>
<dbReference type="GO" id="GO:0005524">
    <property type="term" value="F:ATP binding"/>
    <property type="evidence" value="ECO:0007669"/>
    <property type="project" value="UniProtKB-UniRule"/>
</dbReference>
<dbReference type="InterPro" id="IPR017926">
    <property type="entry name" value="GATASE"/>
</dbReference>
<dbReference type="PROSITE" id="PS51553">
    <property type="entry name" value="GMPS_ATP_PPASE"/>
    <property type="match status" value="1"/>
</dbReference>
<sequence length="601" mass="67505">MKHPQIAVIDFGSQYTHLITRRVRQLCVLAKIYPPAVDLKELKGIRGLILSGGPNSVYDKTAVKYNKKLLDLSVPILGLCYGHQLLAHHFGGEVKPGKTKEYGFAELNLLRPNKFFSGLPKISKIWMSHGDSVKVLPQGFSVLAKTFDCPVAAMADDQRKIYGLQFHPEVAHTRFGLKILSNFIFGACRCKKDWSLEKYWQEIISGVKKTVGKRNVFLLVSGGVDSSVCFSLLEKILGKKRVFGLHIDNGFMRLDESQLVKQALAKAGFDDLFVLDASGDFLRAVKDLIDPEKKRAAIGKTFLAVKDKLMAELKMDPKKWILGQGTIYPDTIETGGTAQADKIKTHHNRVKEVLALMKLGDLVEPLVELYKDEVRQIGKKIGLPKNLLDRHPFPGPGLSIRALCASGRESKISEISEISKIRKIVGPRYKSTILPLKSVGVQGDNRTYRHPALISGPLDFKKLHDLSVRLTNEVREVNRVVYLVLPKFVDFRKLKIKKSYLTKNRLDLLRVADNLAGEEILRRKIYSDIWQFPVVLAPLGLKGGEAVILRPVQSKEAMTVNFYQMKKSILEDIAKKLLKIPGLDLVLYDITNKPPGTIEWE</sequence>
<dbReference type="SUPFAM" id="SSF54810">
    <property type="entry name" value="GMP synthetase C-terminal dimerisation domain"/>
    <property type="match status" value="2"/>
</dbReference>
<dbReference type="PRINTS" id="PR00097">
    <property type="entry name" value="ANTSNTHASEII"/>
</dbReference>
<dbReference type="AlphaFoldDB" id="A0A1G1Y0D5"/>
<proteinExistence type="predicted"/>
<keyword evidence="4" id="KW-0436">Ligase</keyword>
<evidence type="ECO:0000256" key="5">
    <source>
        <dbReference type="ARBA" id="ARBA00022741"/>
    </source>
</evidence>
<name>A0A1G1Y0D5_9BACT</name>
<dbReference type="NCBIfam" id="TIGR00888">
    <property type="entry name" value="guaA_Nterm"/>
    <property type="match status" value="1"/>
</dbReference>
<evidence type="ECO:0000256" key="9">
    <source>
        <dbReference type="ARBA" id="ARBA00022962"/>
    </source>
</evidence>
<gene>
    <name evidence="13" type="ORF">A2663_01550</name>
</gene>
<dbReference type="PROSITE" id="PS51273">
    <property type="entry name" value="GATASE_TYPE_1"/>
    <property type="match status" value="1"/>
</dbReference>
<evidence type="ECO:0000256" key="1">
    <source>
        <dbReference type="ARBA" id="ARBA00002332"/>
    </source>
</evidence>
<keyword evidence="5 11" id="KW-0547">Nucleotide-binding</keyword>
<keyword evidence="7 11" id="KW-0658">Purine biosynthesis</keyword>
<dbReference type="PANTHER" id="PTHR11922:SF2">
    <property type="entry name" value="GMP SYNTHASE [GLUTAMINE-HYDROLYZING]"/>
    <property type="match status" value="1"/>
</dbReference>
<dbReference type="Gene3D" id="3.40.50.620">
    <property type="entry name" value="HUPs"/>
    <property type="match status" value="1"/>
</dbReference>
<keyword evidence="6 11" id="KW-0332">GMP biosynthesis</keyword>
<dbReference type="EMBL" id="MHIF01000072">
    <property type="protein sequence ID" value="OGY45799.1"/>
    <property type="molecule type" value="Genomic_DNA"/>
</dbReference>
<dbReference type="GO" id="GO:0003921">
    <property type="term" value="F:GMP synthase activity"/>
    <property type="evidence" value="ECO:0007669"/>
    <property type="project" value="InterPro"/>
</dbReference>
<comment type="pathway">
    <text evidence="2">Purine metabolism; GMP biosynthesis; GMP from XMP (L-Gln route): step 1/1.</text>
</comment>
<evidence type="ECO:0000256" key="8">
    <source>
        <dbReference type="ARBA" id="ARBA00022840"/>
    </source>
</evidence>
<evidence type="ECO:0000256" key="3">
    <source>
        <dbReference type="ARBA" id="ARBA00012746"/>
    </source>
</evidence>
<reference evidence="13 14" key="1">
    <citation type="journal article" date="2016" name="Nat. Commun.">
        <title>Thousands of microbial genomes shed light on interconnected biogeochemical processes in an aquifer system.</title>
        <authorList>
            <person name="Anantharaman K."/>
            <person name="Brown C.T."/>
            <person name="Hug L.A."/>
            <person name="Sharon I."/>
            <person name="Castelle C.J."/>
            <person name="Probst A.J."/>
            <person name="Thomas B.C."/>
            <person name="Singh A."/>
            <person name="Wilkins M.J."/>
            <person name="Karaoz U."/>
            <person name="Brodie E.L."/>
            <person name="Williams K.H."/>
            <person name="Hubbard S.S."/>
            <person name="Banfield J.F."/>
        </authorList>
    </citation>
    <scope>NUCLEOTIDE SEQUENCE [LARGE SCALE GENOMIC DNA]</scope>
</reference>
<dbReference type="PANTHER" id="PTHR11922">
    <property type="entry name" value="GMP SYNTHASE-RELATED"/>
    <property type="match status" value="1"/>
</dbReference>
<dbReference type="InterPro" id="IPR001674">
    <property type="entry name" value="GMP_synth_C"/>
</dbReference>
<dbReference type="InterPro" id="IPR004739">
    <property type="entry name" value="GMP_synth_GATase"/>
</dbReference>
<dbReference type="SUPFAM" id="SSF52317">
    <property type="entry name" value="Class I glutamine amidotransferase-like"/>
    <property type="match status" value="1"/>
</dbReference>
<protein>
    <recommendedName>
        <fullName evidence="3">GMP synthase (glutamine-hydrolyzing)</fullName>
        <ecNumber evidence="3">6.3.5.2</ecNumber>
    </recommendedName>
    <alternativeName>
        <fullName evidence="10">GMP synthetase</fullName>
    </alternativeName>
</protein>
<comment type="caution">
    <text evidence="13">The sequence shown here is derived from an EMBL/GenBank/DDBJ whole genome shotgun (WGS) entry which is preliminary data.</text>
</comment>
<dbReference type="FunFam" id="3.40.50.880:FF:000047">
    <property type="entry name" value="GMP synthase [glutamine-hydrolyzing] subunit A"/>
    <property type="match status" value="1"/>
</dbReference>
<evidence type="ECO:0000256" key="10">
    <source>
        <dbReference type="ARBA" id="ARBA00030464"/>
    </source>
</evidence>
<dbReference type="Pfam" id="PF00958">
    <property type="entry name" value="GMP_synt_C"/>
    <property type="match status" value="2"/>
</dbReference>
<evidence type="ECO:0000313" key="13">
    <source>
        <dbReference type="EMBL" id="OGY45799.1"/>
    </source>
</evidence>
<dbReference type="EC" id="6.3.5.2" evidence="3"/>
<organism evidence="13 14">
    <name type="scientific">Candidatus Buchananbacteria bacterium RIFCSPHIGHO2_01_FULL_46_12</name>
    <dbReference type="NCBI Taxonomy" id="1797536"/>
    <lineage>
        <taxon>Bacteria</taxon>
        <taxon>Candidatus Buchananiibacteriota</taxon>
    </lineage>
</organism>
<evidence type="ECO:0000259" key="12">
    <source>
        <dbReference type="PROSITE" id="PS51553"/>
    </source>
</evidence>
<evidence type="ECO:0000256" key="11">
    <source>
        <dbReference type="PROSITE-ProRule" id="PRU00886"/>
    </source>
</evidence>
<evidence type="ECO:0000256" key="6">
    <source>
        <dbReference type="ARBA" id="ARBA00022749"/>
    </source>
</evidence>
<keyword evidence="9" id="KW-0315">Glutamine amidotransferase</keyword>